<dbReference type="Pfam" id="PF11271">
    <property type="entry name" value="PorA"/>
    <property type="match status" value="1"/>
</dbReference>
<accession>A0A7H0SLZ5</accession>
<gene>
    <name evidence="2" type="ORF">GP475_02170</name>
</gene>
<name>A0A7H0SLZ5_9CORY</name>
<dbReference type="AlphaFoldDB" id="A0A7H0SLZ5"/>
<keyword evidence="1" id="KW-0812">Transmembrane</keyword>
<evidence type="ECO:0000313" key="2">
    <source>
        <dbReference type="EMBL" id="QNQ89570.1"/>
    </source>
</evidence>
<keyword evidence="1" id="KW-0472">Membrane</keyword>
<dbReference type="KEGG" id="cpoy:GP475_02170"/>
<evidence type="ECO:0000256" key="1">
    <source>
        <dbReference type="SAM" id="Phobius"/>
    </source>
</evidence>
<reference evidence="2 3" key="1">
    <citation type="submission" date="2019-12" db="EMBL/GenBank/DDBJ databases">
        <title>Corynebacterium sp. nov., isolated from feces of the Anser Albifrons in China.</title>
        <authorList>
            <person name="Liu Q."/>
        </authorList>
    </citation>
    <scope>NUCLEOTIDE SEQUENCE [LARGE SCALE GENOMIC DNA]</scope>
    <source>
        <strain evidence="2 3">4H37-19</strain>
    </source>
</reference>
<keyword evidence="1" id="KW-1133">Transmembrane helix</keyword>
<proteinExistence type="predicted"/>
<organism evidence="2 3">
    <name type="scientific">Corynebacterium poyangense</name>
    <dbReference type="NCBI Taxonomy" id="2684405"/>
    <lineage>
        <taxon>Bacteria</taxon>
        <taxon>Bacillati</taxon>
        <taxon>Actinomycetota</taxon>
        <taxon>Actinomycetes</taxon>
        <taxon>Mycobacteriales</taxon>
        <taxon>Corynebacteriaceae</taxon>
        <taxon>Corynebacterium</taxon>
    </lineage>
</organism>
<dbReference type="Proteomes" id="UP000516320">
    <property type="component" value="Chromosome"/>
</dbReference>
<dbReference type="InterPro" id="IPR021424">
    <property type="entry name" value="PorA"/>
</dbReference>
<dbReference type="EMBL" id="CP046884">
    <property type="protein sequence ID" value="QNQ89570.1"/>
    <property type="molecule type" value="Genomic_DNA"/>
</dbReference>
<keyword evidence="3" id="KW-1185">Reference proteome</keyword>
<feature type="transmembrane region" description="Helical" evidence="1">
    <location>
        <begin position="305"/>
        <end position="327"/>
    </location>
</feature>
<protein>
    <submittedName>
        <fullName evidence="2">DUF3068 domain-containing protein</fullName>
    </submittedName>
</protein>
<sequence length="334" mass="37326">MSGLAPLYSLRRWIGRLFFMLPRSRIFGILLIGVGVALAAAGLLGPRVIHLDARVPLDVEENTMRLHDSEAKSRIVGDPDAGVVVGPMVRQLHTTVQEPVDEDNATMRVGVSVRREQAPSEAEGLTTAQVWDFGIDRRTGKINTQMRVSDQIASPPADISANCWWLNFPPNPEQTTYQIFDDTLRRCEPAVFRGEEDVAGRPAYHYYQRIDPTNVAQEYNGPFTITHFSDGREGYLYHSADRDVWVDQETGMLLKLSENIDDYYGDAHANRVEDNFTFHGRMPEQDVSARAEASAEVAKRGVVGIIFQVLKFLGAVLILGGLGVTFWPRGKARR</sequence>
<evidence type="ECO:0000313" key="3">
    <source>
        <dbReference type="Proteomes" id="UP000516320"/>
    </source>
</evidence>